<dbReference type="GO" id="GO:0017038">
    <property type="term" value="P:protein import"/>
    <property type="evidence" value="ECO:0007669"/>
    <property type="project" value="InterPro"/>
</dbReference>
<dbReference type="OrthoDB" id="7614088at2759"/>
<evidence type="ECO:0000259" key="1">
    <source>
        <dbReference type="Pfam" id="PF07517"/>
    </source>
</evidence>
<dbReference type="EMBL" id="ASPP01021739">
    <property type="protein sequence ID" value="ETO12088.1"/>
    <property type="molecule type" value="Genomic_DNA"/>
</dbReference>
<gene>
    <name evidence="2" type="ORF">RFI_25289</name>
</gene>
<dbReference type="AlphaFoldDB" id="X6MDJ3"/>
<dbReference type="SUPFAM" id="SSF52540">
    <property type="entry name" value="P-loop containing nucleoside triphosphate hydrolases"/>
    <property type="match status" value="1"/>
</dbReference>
<dbReference type="Pfam" id="PF07517">
    <property type="entry name" value="SecA_DEAD"/>
    <property type="match status" value="1"/>
</dbReference>
<name>X6MDJ3_RETFI</name>
<accession>X6MDJ3</accession>
<sequence length="363" mass="40866">MKTIGDDSLFLQKLKLFRQKKVSCGIPEDSSASSNLWTYSEAKRTLNSQLKKMEKSNRGVGIAILAIQLEEDPTGMGGTIVAEHSVFKGFSVALFNYKTKAHRIDHILEKIRAKGDPIDTLKLKEMYDKFNTKYRQLVQSNLTKVKDTRNNSVYLQIMQKYVLVVSQGPGDERWDAAMANIFALWTLQQAQYYHDAQGVGIKILIVQPHPAQVISIFLMLGVEEKKNGLTNRLIQIGTGEGKSVTLAITCCVLALFGFDVSCTSYSKYLSSRDFKIINEGGDMRKLVENLILPNNEKKSNEVERVICSKILLIDEIDVFFNKNFYGSCYSPAATLRHDTITNLLTSFGIIKAHFAIEECKIIQ</sequence>
<dbReference type="InterPro" id="IPR027417">
    <property type="entry name" value="P-loop_NTPase"/>
</dbReference>
<organism evidence="2 3">
    <name type="scientific">Reticulomyxa filosa</name>
    <dbReference type="NCBI Taxonomy" id="46433"/>
    <lineage>
        <taxon>Eukaryota</taxon>
        <taxon>Sar</taxon>
        <taxon>Rhizaria</taxon>
        <taxon>Retaria</taxon>
        <taxon>Foraminifera</taxon>
        <taxon>Monothalamids</taxon>
        <taxon>Reticulomyxidae</taxon>
        <taxon>Reticulomyxa</taxon>
    </lineage>
</organism>
<reference evidence="2 3" key="1">
    <citation type="journal article" date="2013" name="Curr. Biol.">
        <title>The Genome of the Foraminiferan Reticulomyxa filosa.</title>
        <authorList>
            <person name="Glockner G."/>
            <person name="Hulsmann N."/>
            <person name="Schleicher M."/>
            <person name="Noegel A.A."/>
            <person name="Eichinger L."/>
            <person name="Gallinger C."/>
            <person name="Pawlowski J."/>
            <person name="Sierra R."/>
            <person name="Euteneuer U."/>
            <person name="Pillet L."/>
            <person name="Moustafa A."/>
            <person name="Platzer M."/>
            <person name="Groth M."/>
            <person name="Szafranski K."/>
            <person name="Schliwa M."/>
        </authorList>
    </citation>
    <scope>NUCLEOTIDE SEQUENCE [LARGE SCALE GENOMIC DNA]</scope>
</reference>
<dbReference type="Gene3D" id="3.40.50.300">
    <property type="entry name" value="P-loop containing nucleotide triphosphate hydrolases"/>
    <property type="match status" value="1"/>
</dbReference>
<evidence type="ECO:0000313" key="2">
    <source>
        <dbReference type="EMBL" id="ETO12088.1"/>
    </source>
</evidence>
<dbReference type="GO" id="GO:0016020">
    <property type="term" value="C:membrane"/>
    <property type="evidence" value="ECO:0007669"/>
    <property type="project" value="InterPro"/>
</dbReference>
<dbReference type="InterPro" id="IPR011115">
    <property type="entry name" value="SecA_DEAD"/>
</dbReference>
<dbReference type="GO" id="GO:0005524">
    <property type="term" value="F:ATP binding"/>
    <property type="evidence" value="ECO:0007669"/>
    <property type="project" value="InterPro"/>
</dbReference>
<keyword evidence="3" id="KW-1185">Reference proteome</keyword>
<comment type="caution">
    <text evidence="2">The sequence shown here is derived from an EMBL/GenBank/DDBJ whole genome shotgun (WGS) entry which is preliminary data.</text>
</comment>
<dbReference type="Proteomes" id="UP000023152">
    <property type="component" value="Unassembled WGS sequence"/>
</dbReference>
<feature type="domain" description="SecA DEAD-like N-terminal" evidence="1">
    <location>
        <begin position="99"/>
        <end position="279"/>
    </location>
</feature>
<proteinExistence type="predicted"/>
<protein>
    <recommendedName>
        <fullName evidence="1">SecA DEAD-like N-terminal domain-containing protein</fullName>
    </recommendedName>
</protein>
<evidence type="ECO:0000313" key="3">
    <source>
        <dbReference type="Proteomes" id="UP000023152"/>
    </source>
</evidence>